<dbReference type="InterPro" id="IPR012677">
    <property type="entry name" value="Nucleotide-bd_a/b_plait_sf"/>
</dbReference>
<keyword evidence="4" id="KW-1185">Reference proteome</keyword>
<feature type="compositionally biased region" description="Basic and acidic residues" evidence="1">
    <location>
        <begin position="285"/>
        <end position="301"/>
    </location>
</feature>
<evidence type="ECO:0000259" key="2">
    <source>
        <dbReference type="Pfam" id="PF22877"/>
    </source>
</evidence>
<feature type="compositionally biased region" description="Low complexity" evidence="1">
    <location>
        <begin position="32"/>
        <end position="42"/>
    </location>
</feature>
<comment type="caution">
    <text evidence="3">The sequence shown here is derived from an EMBL/GenBank/DDBJ whole genome shotgun (WGS) entry which is preliminary data.</text>
</comment>
<feature type="compositionally biased region" description="Acidic residues" evidence="1">
    <location>
        <begin position="111"/>
        <end position="120"/>
    </location>
</feature>
<feature type="region of interest" description="Disordered" evidence="1">
    <location>
        <begin position="1"/>
        <end position="70"/>
    </location>
</feature>
<feature type="region of interest" description="Disordered" evidence="1">
    <location>
        <begin position="89"/>
        <end position="120"/>
    </location>
</feature>
<dbReference type="Pfam" id="PF22877">
    <property type="entry name" value="RRM_Thc1"/>
    <property type="match status" value="1"/>
</dbReference>
<dbReference type="Gene3D" id="3.30.70.330">
    <property type="match status" value="1"/>
</dbReference>
<proteinExistence type="predicted"/>
<dbReference type="PANTHER" id="PTHR21678:SF0">
    <property type="entry name" value="C3H1-TYPE DOMAIN-CONTAINING PROTEIN"/>
    <property type="match status" value="1"/>
</dbReference>
<dbReference type="PANTHER" id="PTHR21678">
    <property type="entry name" value="GROWTH INHIBITION AND DIFFERENTIATION RELATED PROTEIN 88"/>
    <property type="match status" value="1"/>
</dbReference>
<dbReference type="EMBL" id="LUGH01000857">
    <property type="protein sequence ID" value="OBZ82480.1"/>
    <property type="molecule type" value="Genomic_DNA"/>
</dbReference>
<dbReference type="OrthoDB" id="5418203at2759"/>
<dbReference type="AlphaFoldDB" id="A0A1C7N038"/>
<evidence type="ECO:0000313" key="3">
    <source>
        <dbReference type="EMBL" id="OBZ82480.1"/>
    </source>
</evidence>
<evidence type="ECO:0000256" key="1">
    <source>
        <dbReference type="SAM" id="MobiDB-lite"/>
    </source>
</evidence>
<gene>
    <name evidence="3" type="ORF">A0J61_09469</name>
</gene>
<protein>
    <recommendedName>
        <fullName evidence="2">Thc1 RRM domain-containing protein</fullName>
    </recommendedName>
</protein>
<accession>A0A1C7N038</accession>
<organism evidence="3 4">
    <name type="scientific">Choanephora cucurbitarum</name>
    <dbReference type="NCBI Taxonomy" id="101091"/>
    <lineage>
        <taxon>Eukaryota</taxon>
        <taxon>Fungi</taxon>
        <taxon>Fungi incertae sedis</taxon>
        <taxon>Mucoromycota</taxon>
        <taxon>Mucoromycotina</taxon>
        <taxon>Mucoromycetes</taxon>
        <taxon>Mucorales</taxon>
        <taxon>Mucorineae</taxon>
        <taxon>Choanephoraceae</taxon>
        <taxon>Choanephoroideae</taxon>
        <taxon>Choanephora</taxon>
    </lineage>
</organism>
<reference evidence="3 4" key="1">
    <citation type="submission" date="2016-03" db="EMBL/GenBank/DDBJ databases">
        <title>Choanephora cucurbitarum.</title>
        <authorList>
            <person name="Min B."/>
            <person name="Park H."/>
            <person name="Park J.-H."/>
            <person name="Shin H.-D."/>
            <person name="Choi I.-G."/>
        </authorList>
    </citation>
    <scope>NUCLEOTIDE SEQUENCE [LARGE SCALE GENOMIC DNA]</scope>
    <source>
        <strain evidence="3 4">KUS-F28377</strain>
    </source>
</reference>
<feature type="domain" description="Thc1 RRM" evidence="2">
    <location>
        <begin position="168"/>
        <end position="235"/>
    </location>
</feature>
<feature type="compositionally biased region" description="Polar residues" evidence="1">
    <location>
        <begin position="59"/>
        <end position="70"/>
    </location>
</feature>
<dbReference type="Proteomes" id="UP000093000">
    <property type="component" value="Unassembled WGS sequence"/>
</dbReference>
<sequence>MSSMEGESKSRRPVMQPYVPVHRRNQQQSVPSISSTRHSASSIKDENDVKRRGRGQFRAPSNDSFTSLSATEEQLDLTSLKQEMPLVCSEKKTQQVETQANENKEEKKEKEEEEEEEEEWESALNLNIKTKLAVKPITATATTILYQNYECAYRHKLDDEATTVLDCYDFPNTFKTFHLKDIFKEYDSMRGGYEIKWMDDTRALIVFEHPHTAKKAYIENLHSPLFKIKPYRGHIERKPTGPVPRRPVTTDMVAKRLVHNALGVRSTKTPEQRQAEKDLLRATREQRHAEKAKLANREKALSDAFNE</sequence>
<dbReference type="InterPro" id="IPR053800">
    <property type="entry name" value="Thc1_RRM"/>
</dbReference>
<feature type="region of interest" description="Disordered" evidence="1">
    <location>
        <begin position="285"/>
        <end position="307"/>
    </location>
</feature>
<dbReference type="InParanoid" id="A0A1C7N038"/>
<evidence type="ECO:0000313" key="4">
    <source>
        <dbReference type="Proteomes" id="UP000093000"/>
    </source>
</evidence>
<feature type="compositionally biased region" description="Basic and acidic residues" evidence="1">
    <location>
        <begin position="1"/>
        <end position="10"/>
    </location>
</feature>
<name>A0A1C7N038_9FUNG</name>
<dbReference type="InterPro" id="IPR039884">
    <property type="entry name" value="R3HC1/R3HCL"/>
</dbReference>